<proteinExistence type="predicted"/>
<dbReference type="InterPro" id="IPR036188">
    <property type="entry name" value="FAD/NAD-bd_sf"/>
</dbReference>
<dbReference type="InterPro" id="IPR023375">
    <property type="entry name" value="ADC_dom_sf"/>
</dbReference>
<dbReference type="Pfam" id="PF13450">
    <property type="entry name" value="NAD_binding_8"/>
    <property type="match status" value="1"/>
</dbReference>
<gene>
    <name evidence="1" type="ORF">A2557_06445</name>
</gene>
<dbReference type="Gene3D" id="2.40.400.10">
    <property type="entry name" value="Acetoacetate decarboxylase-like"/>
    <property type="match status" value="1"/>
</dbReference>
<dbReference type="AlphaFoldDB" id="A0A1F6H2K1"/>
<organism evidence="1 2">
    <name type="scientific">Candidatus Lambdaproteobacteria bacterium RIFOXYD2_FULL_56_26</name>
    <dbReference type="NCBI Taxonomy" id="1817773"/>
    <lineage>
        <taxon>Bacteria</taxon>
        <taxon>Pseudomonadati</taxon>
        <taxon>Pseudomonadota</taxon>
        <taxon>Candidatus Lambdaproteobacteria</taxon>
    </lineage>
</organism>
<name>A0A1F6H2K1_9PROT</name>
<evidence type="ECO:0000313" key="1">
    <source>
        <dbReference type="EMBL" id="OGH04627.1"/>
    </source>
</evidence>
<dbReference type="Proteomes" id="UP000177583">
    <property type="component" value="Unassembled WGS sequence"/>
</dbReference>
<comment type="caution">
    <text evidence="1">The sequence shown here is derived from an EMBL/GenBank/DDBJ whole genome shotgun (WGS) entry which is preliminary data.</text>
</comment>
<evidence type="ECO:0008006" key="3">
    <source>
        <dbReference type="Google" id="ProtNLM"/>
    </source>
</evidence>
<sequence length="1058" mass="118123">MTLPNYINHTGELCFEPPFDLLGTNLYALPVKGDAQKVQATVNQFFGPALAGTGIRYQALGDFVMLALAFCEKATSTDPKARETGWMTENDWAFWVPLLRYNGDKPERLVWFMPFLFVNSPFAMACGREPYGFQKTMAQFSPTTAPADPTDFEVTAWAFKQFGVEQEAVEQLIFSLKATPNPVSKIEALLSDLQAMASDLINLGEIGILGPWELLKALLGDLVKGQIPIVLLKQFRDAVSPKAACYQAVVEAPAQILDLKSVGGLDKIFTLHNPNLASFPFTDALGVPSGATPIGPGLHIYMDFRIEMGKIIAEKKQENPKKVAVLGGGLGALTTLASIVTAPEWNNQYEFTVYERSWRIGGKGASGRNAQENQAIEEHGLHIWLGFYNNAFHLINGAYQATLDLLGYGDLGLTYKDFFSPTDLVVFQENLNAYKGKPGYDWKVWPIKFPDNSEEPGTPDEFLGPIDYAEMLIEMILEIFEEQKEQLLGEFDSEEDQGLFGWVENKIEGAVAAPLIQKIDQLLHDLLEAIQKVAKKIEETEEKDLAGLESWIETLIGDVLQVIGWLQNLMQAILMPVLLRSDLLRRIWMIIDFGLAVAQGMFKDHIFTRGFRNINDLDFYAWLKQNGAGVFTIKGPLIQAVYDIVFGYKNGNNNEPALAAGVGLYGSLRMVMTYKGHIFWRMNMGMGDVIFTPFYELLTSKGVKFKLFQEVKELVMNADGTGIEQIKMNNLIKLKDPAKEYDPFVTLPYHVPQKPGLTLQWPCWPSEINWDQIDPAQAAKLQNFWATKMLNLESNWLPWKDESVPYVLKQGEDYDLVLCGITPRALEPISGQLYAKVPGWKEMLDHSKTVVTRCSELWFHKSSQELGFNPGDPEYKNLEPIIGGYAEPYGSVADLTHLIVQEEWNAGAAPKYLAYPCGPLEMGTMAPTSDSDFPKKTYDAMVADSWVWLNQNAKGLWPNACNPDGSLNPNELVYQYWRAGINYGEHYVLTVPGSPQFRHQPNDFGVANLFIAGDWTQNLINAGCVEGGVISGLNCARFLTGWAIPIYNASVKDLEEGP</sequence>
<evidence type="ECO:0000313" key="2">
    <source>
        <dbReference type="Proteomes" id="UP000177583"/>
    </source>
</evidence>
<reference evidence="1 2" key="1">
    <citation type="journal article" date="2016" name="Nat. Commun.">
        <title>Thousands of microbial genomes shed light on interconnected biogeochemical processes in an aquifer system.</title>
        <authorList>
            <person name="Anantharaman K."/>
            <person name="Brown C.T."/>
            <person name="Hug L.A."/>
            <person name="Sharon I."/>
            <person name="Castelle C.J."/>
            <person name="Probst A.J."/>
            <person name="Thomas B.C."/>
            <person name="Singh A."/>
            <person name="Wilkins M.J."/>
            <person name="Karaoz U."/>
            <person name="Brodie E.L."/>
            <person name="Williams K.H."/>
            <person name="Hubbard S.S."/>
            <person name="Banfield J.F."/>
        </authorList>
    </citation>
    <scope>NUCLEOTIDE SEQUENCE [LARGE SCALE GENOMIC DNA]</scope>
</reference>
<dbReference type="EMBL" id="MFNF01000001">
    <property type="protein sequence ID" value="OGH04627.1"/>
    <property type="molecule type" value="Genomic_DNA"/>
</dbReference>
<dbReference type="SUPFAM" id="SSF160104">
    <property type="entry name" value="Acetoacetate decarboxylase-like"/>
    <property type="match status" value="1"/>
</dbReference>
<protein>
    <recommendedName>
        <fullName evidence="3">Amine oxidase domain-containing protein</fullName>
    </recommendedName>
</protein>
<dbReference type="SUPFAM" id="SSF51905">
    <property type="entry name" value="FAD/NAD(P)-binding domain"/>
    <property type="match status" value="1"/>
</dbReference>
<accession>A0A1F6H2K1</accession>